<dbReference type="Gramene" id="ONI21634">
    <property type="protein sequence ID" value="ONI21634"/>
    <property type="gene ID" value="PRUPE_2G077100"/>
</dbReference>
<feature type="binding site" evidence="11">
    <location>
        <position position="108"/>
    </location>
    <ligand>
        <name>Mn(2+)</name>
        <dbReference type="ChEBI" id="CHEBI:29035"/>
    </ligand>
</feature>
<dbReference type="GO" id="GO:0010497">
    <property type="term" value="P:plasmodesmata-mediated intercellular transport"/>
    <property type="evidence" value="ECO:0007669"/>
    <property type="project" value="UniProtKB-ARBA"/>
</dbReference>
<evidence type="ECO:0000313" key="16">
    <source>
        <dbReference type="Proteomes" id="UP000006882"/>
    </source>
</evidence>
<organism evidence="15 16">
    <name type="scientific">Prunus persica</name>
    <name type="common">Peach</name>
    <name type="synonym">Amygdalus persica</name>
    <dbReference type="NCBI Taxonomy" id="3760"/>
    <lineage>
        <taxon>Eukaryota</taxon>
        <taxon>Viridiplantae</taxon>
        <taxon>Streptophyta</taxon>
        <taxon>Embryophyta</taxon>
        <taxon>Tracheophyta</taxon>
        <taxon>Spermatophyta</taxon>
        <taxon>Magnoliopsida</taxon>
        <taxon>eudicotyledons</taxon>
        <taxon>Gunneridae</taxon>
        <taxon>Pentapetalae</taxon>
        <taxon>rosids</taxon>
        <taxon>fabids</taxon>
        <taxon>Rosales</taxon>
        <taxon>Rosaceae</taxon>
        <taxon>Amygdaloideae</taxon>
        <taxon>Amygdaleae</taxon>
        <taxon>Prunus</taxon>
    </lineage>
</organism>
<dbReference type="GO" id="GO:0048046">
    <property type="term" value="C:apoplast"/>
    <property type="evidence" value="ECO:0007669"/>
    <property type="project" value="UniProtKB-SubCell"/>
</dbReference>
<gene>
    <name evidence="15" type="ORF">PRUPE_2G077100</name>
</gene>
<dbReference type="EMBL" id="CM007652">
    <property type="protein sequence ID" value="ONI21634.1"/>
    <property type="molecule type" value="Genomic_DNA"/>
</dbReference>
<evidence type="ECO:0000256" key="12">
    <source>
        <dbReference type="PIRSR" id="PIRSR601929-3"/>
    </source>
</evidence>
<dbReference type="AlphaFoldDB" id="A0A251QCT3"/>
<keyword evidence="3 13" id="KW-0052">Apoplast</keyword>
<dbReference type="InterPro" id="IPR019780">
    <property type="entry name" value="Germin_Mn-BS"/>
</dbReference>
<sequence length="215" mass="23275">MCRTMLYKMVVLFVILLNSYVTRASDPDPVQDFCIANTESASHAKQCKNSSLVTVEDFVYAGIKVPGKFGPTGLSAVSVNSNVFPGLNTLGMSLVRADFEVGGVNVPHFHPRATEIAFVLEGTIYSGFVDTNNKVFAKVIKKGEVMVFPRGLVHFQMNVGDTPATILGSFDSQNPGSQRIPAAIFGSGIKEKLLEKAFGMSSKEISKLKKKLSPH</sequence>
<evidence type="ECO:0000256" key="4">
    <source>
        <dbReference type="ARBA" id="ARBA00022525"/>
    </source>
</evidence>
<dbReference type="OrthoDB" id="1921208at2759"/>
<dbReference type="Proteomes" id="UP000006882">
    <property type="component" value="Chromosome G2"/>
</dbReference>
<dbReference type="SMR" id="A0A251QCT3"/>
<evidence type="ECO:0000256" key="7">
    <source>
        <dbReference type="ARBA" id="ARBA00023157"/>
    </source>
</evidence>
<feature type="binding site" evidence="10">
    <location>
        <position position="110"/>
    </location>
    <ligand>
        <name>oxalate</name>
        <dbReference type="ChEBI" id="CHEBI:30623"/>
    </ligand>
</feature>
<dbReference type="InterPro" id="IPR006045">
    <property type="entry name" value="Cupin_1"/>
</dbReference>
<keyword evidence="5 10" id="KW-0479">Metal-binding</keyword>
<evidence type="ECO:0000256" key="11">
    <source>
        <dbReference type="PIRSR" id="PIRSR601929-2"/>
    </source>
</evidence>
<dbReference type="Pfam" id="PF00190">
    <property type="entry name" value="Cupin_1"/>
    <property type="match status" value="1"/>
</dbReference>
<accession>A0A251QCT3</accession>
<feature type="chain" id="PRO_5019614003" description="Germin-like protein" evidence="13">
    <location>
        <begin position="25"/>
        <end position="215"/>
    </location>
</feature>
<dbReference type="PRINTS" id="PR00325">
    <property type="entry name" value="GERMIN"/>
</dbReference>
<reference evidence="15 16" key="1">
    <citation type="journal article" date="2013" name="Nat. Genet.">
        <title>The high-quality draft genome of peach (Prunus persica) identifies unique patterns of genetic diversity, domestication and genome evolution.</title>
        <authorList>
            <consortium name="International Peach Genome Initiative"/>
            <person name="Verde I."/>
            <person name="Abbott A.G."/>
            <person name="Scalabrin S."/>
            <person name="Jung S."/>
            <person name="Shu S."/>
            <person name="Marroni F."/>
            <person name="Zhebentyayeva T."/>
            <person name="Dettori M.T."/>
            <person name="Grimwood J."/>
            <person name="Cattonaro F."/>
            <person name="Zuccolo A."/>
            <person name="Rossini L."/>
            <person name="Jenkins J."/>
            <person name="Vendramin E."/>
            <person name="Meisel L.A."/>
            <person name="Decroocq V."/>
            <person name="Sosinski B."/>
            <person name="Prochnik S."/>
            <person name="Mitros T."/>
            <person name="Policriti A."/>
            <person name="Cipriani G."/>
            <person name="Dondini L."/>
            <person name="Ficklin S."/>
            <person name="Goodstein D.M."/>
            <person name="Xuan P."/>
            <person name="Del Fabbro C."/>
            <person name="Aramini V."/>
            <person name="Copetti D."/>
            <person name="Gonzalez S."/>
            <person name="Horner D.S."/>
            <person name="Falchi R."/>
            <person name="Lucas S."/>
            <person name="Mica E."/>
            <person name="Maldonado J."/>
            <person name="Lazzari B."/>
            <person name="Bielenberg D."/>
            <person name="Pirona R."/>
            <person name="Miculan M."/>
            <person name="Barakat A."/>
            <person name="Testolin R."/>
            <person name="Stella A."/>
            <person name="Tartarini S."/>
            <person name="Tonutti P."/>
            <person name="Arus P."/>
            <person name="Orellana A."/>
            <person name="Wells C."/>
            <person name="Main D."/>
            <person name="Vizzotto G."/>
            <person name="Silva H."/>
            <person name="Salamini F."/>
            <person name="Schmutz J."/>
            <person name="Morgante M."/>
            <person name="Rokhsar D.S."/>
        </authorList>
    </citation>
    <scope>NUCLEOTIDE SEQUENCE [LARGE SCALE GENOMIC DNA]</scope>
    <source>
        <strain evidence="16">cv. Nemared</strain>
    </source>
</reference>
<dbReference type="Gene3D" id="2.60.120.10">
    <property type="entry name" value="Jelly Rolls"/>
    <property type="match status" value="1"/>
</dbReference>
<feature type="binding site" evidence="11">
    <location>
        <position position="110"/>
    </location>
    <ligand>
        <name>Mn(2+)</name>
        <dbReference type="ChEBI" id="CHEBI:29035"/>
    </ligand>
</feature>
<evidence type="ECO:0000313" key="15">
    <source>
        <dbReference type="EMBL" id="ONI21634.1"/>
    </source>
</evidence>
<dbReference type="GO" id="GO:2000280">
    <property type="term" value="P:regulation of root development"/>
    <property type="evidence" value="ECO:0007669"/>
    <property type="project" value="UniProtKB-ARBA"/>
</dbReference>
<dbReference type="CDD" id="cd02241">
    <property type="entry name" value="cupin_OxOx"/>
    <property type="match status" value="1"/>
</dbReference>
<evidence type="ECO:0000259" key="14">
    <source>
        <dbReference type="SMART" id="SM00835"/>
    </source>
</evidence>
<dbReference type="InterPro" id="IPR001929">
    <property type="entry name" value="Germin"/>
</dbReference>
<dbReference type="eggNOG" id="ENOG502RDTK">
    <property type="taxonomic scope" value="Eukaryota"/>
</dbReference>
<comment type="subcellular location">
    <subcellularLocation>
        <location evidence="1 13">Secreted</location>
        <location evidence="1 13">Extracellular space</location>
        <location evidence="1 13">Apoplast</location>
    </subcellularLocation>
</comment>
<keyword evidence="8" id="KW-0325">Glycoprotein</keyword>
<protein>
    <recommendedName>
        <fullName evidence="13">Germin-like protein</fullName>
    </recommendedName>
</protein>
<feature type="binding site" evidence="10">
    <location>
        <position position="105"/>
    </location>
    <ligand>
        <name>oxalate</name>
        <dbReference type="ChEBI" id="CHEBI:30623"/>
    </ligand>
</feature>
<evidence type="ECO:0000256" key="2">
    <source>
        <dbReference type="ARBA" id="ARBA00007456"/>
    </source>
</evidence>
<dbReference type="InterPro" id="IPR011051">
    <property type="entry name" value="RmlC_Cupin_sf"/>
</dbReference>
<dbReference type="SUPFAM" id="SSF51182">
    <property type="entry name" value="RmlC-like cupins"/>
    <property type="match status" value="1"/>
</dbReference>
<evidence type="ECO:0000256" key="6">
    <source>
        <dbReference type="ARBA" id="ARBA00022729"/>
    </source>
</evidence>
<evidence type="ECO:0000256" key="1">
    <source>
        <dbReference type="ARBA" id="ARBA00004271"/>
    </source>
</evidence>
<comment type="similarity">
    <text evidence="2 13">Belongs to the germin family.</text>
</comment>
<dbReference type="PROSITE" id="PS00725">
    <property type="entry name" value="GERMIN"/>
    <property type="match status" value="1"/>
</dbReference>
<evidence type="ECO:0000256" key="9">
    <source>
        <dbReference type="ARBA" id="ARBA00023211"/>
    </source>
</evidence>
<keyword evidence="9 10" id="KW-0464">Manganese</keyword>
<dbReference type="FunFam" id="2.60.120.10:FF:000025">
    <property type="entry name" value="germin-like protein subfamily 2 member 1"/>
    <property type="match status" value="1"/>
</dbReference>
<evidence type="ECO:0000256" key="8">
    <source>
        <dbReference type="ARBA" id="ARBA00023180"/>
    </source>
</evidence>
<keyword evidence="4 13" id="KW-0964">Secreted</keyword>
<feature type="disulfide bond" evidence="12">
    <location>
        <begin position="34"/>
        <end position="47"/>
    </location>
</feature>
<keyword evidence="6 13" id="KW-0732">Signal</keyword>
<feature type="signal peptide" evidence="13">
    <location>
        <begin position="1"/>
        <end position="24"/>
    </location>
</feature>
<dbReference type="GO" id="GO:0009506">
    <property type="term" value="C:plasmodesma"/>
    <property type="evidence" value="ECO:0007669"/>
    <property type="project" value="UniProtKB-ARBA"/>
</dbReference>
<evidence type="ECO:0000256" key="5">
    <source>
        <dbReference type="ARBA" id="ARBA00022723"/>
    </source>
</evidence>
<keyword evidence="7 12" id="KW-1015">Disulfide bond</keyword>
<feature type="domain" description="Cupin type-1" evidence="14">
    <location>
        <begin position="61"/>
        <end position="206"/>
    </location>
</feature>
<keyword evidence="16" id="KW-1185">Reference proteome</keyword>
<feature type="binding site" evidence="11">
    <location>
        <position position="154"/>
    </location>
    <ligand>
        <name>Mn(2+)</name>
        <dbReference type="ChEBI" id="CHEBI:29035"/>
    </ligand>
</feature>
<evidence type="ECO:0000256" key="10">
    <source>
        <dbReference type="PIRSR" id="PIRSR601929-1"/>
    </source>
</evidence>
<name>A0A251QCT3_PRUPE</name>
<feature type="binding site" evidence="10">
    <location>
        <position position="115"/>
    </location>
    <ligand>
        <name>oxalate</name>
        <dbReference type="ChEBI" id="CHEBI:30623"/>
    </ligand>
</feature>
<dbReference type="PANTHER" id="PTHR31238">
    <property type="entry name" value="GERMIN-LIKE PROTEIN SUBFAMILY 3 MEMBER 3"/>
    <property type="match status" value="1"/>
</dbReference>
<dbReference type="InterPro" id="IPR014710">
    <property type="entry name" value="RmlC-like_jellyroll"/>
</dbReference>
<dbReference type="SMART" id="SM00835">
    <property type="entry name" value="Cupin_1"/>
    <property type="match status" value="1"/>
</dbReference>
<feature type="binding site" evidence="11">
    <location>
        <position position="115"/>
    </location>
    <ligand>
        <name>Mn(2+)</name>
        <dbReference type="ChEBI" id="CHEBI:29035"/>
    </ligand>
</feature>
<evidence type="ECO:0000256" key="3">
    <source>
        <dbReference type="ARBA" id="ARBA00022523"/>
    </source>
</evidence>
<proteinExistence type="inferred from homology"/>
<dbReference type="GO" id="GO:0030145">
    <property type="term" value="F:manganese ion binding"/>
    <property type="evidence" value="ECO:0007669"/>
    <property type="project" value="UniProtKB-UniRule"/>
</dbReference>
<evidence type="ECO:0000256" key="13">
    <source>
        <dbReference type="RuleBase" id="RU366015"/>
    </source>
</evidence>